<keyword evidence="2" id="KW-1185">Reference proteome</keyword>
<accession>A0A6M4H173</accession>
<protein>
    <recommendedName>
        <fullName evidence="3">FecR family protein</fullName>
    </recommendedName>
</protein>
<proteinExistence type="predicted"/>
<name>A0A6M4H173_9PROT</name>
<organism evidence="1 2">
    <name type="scientific">Usitatibacter rugosus</name>
    <dbReference type="NCBI Taxonomy" id="2732067"/>
    <lineage>
        <taxon>Bacteria</taxon>
        <taxon>Pseudomonadati</taxon>
        <taxon>Pseudomonadota</taxon>
        <taxon>Betaproteobacteria</taxon>
        <taxon>Nitrosomonadales</taxon>
        <taxon>Usitatibacteraceae</taxon>
        <taxon>Usitatibacter</taxon>
    </lineage>
</organism>
<dbReference type="Proteomes" id="UP000501534">
    <property type="component" value="Chromosome"/>
</dbReference>
<gene>
    <name evidence="1" type="ORF">DSM104443_02686</name>
</gene>
<evidence type="ECO:0000313" key="1">
    <source>
        <dbReference type="EMBL" id="QJR11607.1"/>
    </source>
</evidence>
<dbReference type="EMBL" id="CP053069">
    <property type="protein sequence ID" value="QJR11607.1"/>
    <property type="molecule type" value="Genomic_DNA"/>
</dbReference>
<reference evidence="1 2" key="1">
    <citation type="submission" date="2020-04" db="EMBL/GenBank/DDBJ databases">
        <title>Usitatibacter rugosus gen. nov., sp. nov. and Usitatibacter palustris sp. nov., novel members of Usitatibacteraceae fam. nov. within the order Nitrosomonadales isolated from soil.</title>
        <authorList>
            <person name="Huber K.J."/>
            <person name="Neumann-Schaal M."/>
            <person name="Geppert A."/>
            <person name="Luckner M."/>
            <person name="Wanner G."/>
            <person name="Overmann J."/>
        </authorList>
    </citation>
    <scope>NUCLEOTIDE SEQUENCE [LARGE SCALE GENOMIC DNA]</scope>
    <source>
        <strain evidence="1 2">0125_3</strain>
    </source>
</reference>
<dbReference type="RefSeq" id="WP_171093082.1">
    <property type="nucleotide sequence ID" value="NZ_CP053069.1"/>
</dbReference>
<evidence type="ECO:0008006" key="3">
    <source>
        <dbReference type="Google" id="ProtNLM"/>
    </source>
</evidence>
<dbReference type="AlphaFoldDB" id="A0A6M4H173"/>
<sequence length="241" mass="25863">MKRFGEAEDPRRRWLIQALAMGAFSGAGIEALAQVLGSAPSKLPAGKSVYRVNGTVLINGQAATTESKIGAGSTIQTGKNSEVVYAVGESAFILRADSNVLVEAPPADSLVVTGIKLLTGKLLSVFPSRRPVSLTTRIASIGIRGTGVYMEAEPDQTYFCTCYGVADVSALNDPESKETVAAKHHDRPLYILANEQKGKNIRPAPFVNHTDQELALIETLVGRQPPFVFPKSDYMGPRRGY</sequence>
<dbReference type="KEGG" id="uru:DSM104443_02686"/>
<evidence type="ECO:0000313" key="2">
    <source>
        <dbReference type="Proteomes" id="UP000501534"/>
    </source>
</evidence>